<evidence type="ECO:0000313" key="2">
    <source>
        <dbReference type="EMBL" id="GGG69887.1"/>
    </source>
</evidence>
<feature type="chain" id="PRO_5037065855" evidence="1">
    <location>
        <begin position="31"/>
        <end position="99"/>
    </location>
</feature>
<keyword evidence="3" id="KW-1185">Reference proteome</keyword>
<sequence length="99" mass="9685">MSQSKRIRQIAAASALVLGGSVATAGPAQASTDSSCYSFNKDTPACGWDGPPAPSTGTCSGGVALAVGGAIFPPSWAGLAWGVASGSYTLATSCGNVFR</sequence>
<protein>
    <submittedName>
        <fullName evidence="2">Uncharacterized protein</fullName>
    </submittedName>
</protein>
<feature type="signal peptide" evidence="1">
    <location>
        <begin position="1"/>
        <end position="30"/>
    </location>
</feature>
<dbReference type="AlphaFoldDB" id="A0A917M0G6"/>
<organism evidence="2 3">
    <name type="scientific">Kocuria dechangensis</name>
    <dbReference type="NCBI Taxonomy" id="1176249"/>
    <lineage>
        <taxon>Bacteria</taxon>
        <taxon>Bacillati</taxon>
        <taxon>Actinomycetota</taxon>
        <taxon>Actinomycetes</taxon>
        <taxon>Micrococcales</taxon>
        <taxon>Micrococcaceae</taxon>
        <taxon>Kocuria</taxon>
    </lineage>
</organism>
<proteinExistence type="predicted"/>
<name>A0A917M0G6_9MICC</name>
<accession>A0A917M0G6</accession>
<dbReference type="EMBL" id="BMEQ01000036">
    <property type="protein sequence ID" value="GGG69887.1"/>
    <property type="molecule type" value="Genomic_DNA"/>
</dbReference>
<dbReference type="RefSeq" id="WP_188540078.1">
    <property type="nucleotide sequence ID" value="NZ_BMEQ01000036.1"/>
</dbReference>
<reference evidence="2" key="2">
    <citation type="submission" date="2020-09" db="EMBL/GenBank/DDBJ databases">
        <authorList>
            <person name="Sun Q."/>
            <person name="Zhou Y."/>
        </authorList>
    </citation>
    <scope>NUCLEOTIDE SEQUENCE</scope>
    <source>
        <strain evidence="2">CGMCC 1.12187</strain>
    </source>
</reference>
<comment type="caution">
    <text evidence="2">The sequence shown here is derived from an EMBL/GenBank/DDBJ whole genome shotgun (WGS) entry which is preliminary data.</text>
</comment>
<evidence type="ECO:0000313" key="3">
    <source>
        <dbReference type="Proteomes" id="UP000638848"/>
    </source>
</evidence>
<dbReference type="Proteomes" id="UP000638848">
    <property type="component" value="Unassembled WGS sequence"/>
</dbReference>
<gene>
    <name evidence="2" type="ORF">GCM10011374_38020</name>
</gene>
<keyword evidence="1" id="KW-0732">Signal</keyword>
<reference evidence="2" key="1">
    <citation type="journal article" date="2014" name="Int. J. Syst. Evol. Microbiol.">
        <title>Complete genome sequence of Corynebacterium casei LMG S-19264T (=DSM 44701T), isolated from a smear-ripened cheese.</title>
        <authorList>
            <consortium name="US DOE Joint Genome Institute (JGI-PGF)"/>
            <person name="Walter F."/>
            <person name="Albersmeier A."/>
            <person name="Kalinowski J."/>
            <person name="Ruckert C."/>
        </authorList>
    </citation>
    <scope>NUCLEOTIDE SEQUENCE</scope>
    <source>
        <strain evidence="2">CGMCC 1.12187</strain>
    </source>
</reference>
<evidence type="ECO:0000256" key="1">
    <source>
        <dbReference type="SAM" id="SignalP"/>
    </source>
</evidence>